<sequence length="62" mass="6952">MYWHLNEAAMTFLDELAKGSTLEDHVRAVAHETGADEARVRADHLQLLTEFRKAKLVTDASA</sequence>
<reference evidence="1 2" key="1">
    <citation type="submission" date="2019-06" db="EMBL/GenBank/DDBJ databases">
        <title>Whole genome shotgun sequence of Cellulomonas gelida NBRC 3748.</title>
        <authorList>
            <person name="Hosoyama A."/>
            <person name="Uohara A."/>
            <person name="Ohji S."/>
            <person name="Ichikawa N."/>
        </authorList>
    </citation>
    <scope>NUCLEOTIDE SEQUENCE [LARGE SCALE GENOMIC DNA]</scope>
    <source>
        <strain evidence="1 2">NBRC 3748</strain>
    </source>
</reference>
<dbReference type="InterPro" id="IPR008792">
    <property type="entry name" value="PQQD"/>
</dbReference>
<dbReference type="InterPro" id="IPR041881">
    <property type="entry name" value="PqqD_sf"/>
</dbReference>
<gene>
    <name evidence="1" type="ORF">CGE01nite_27850</name>
</gene>
<keyword evidence="2" id="KW-1185">Reference proteome</keyword>
<evidence type="ECO:0008006" key="3">
    <source>
        <dbReference type="Google" id="ProtNLM"/>
    </source>
</evidence>
<evidence type="ECO:0000313" key="1">
    <source>
        <dbReference type="EMBL" id="GEA85534.1"/>
    </source>
</evidence>
<proteinExistence type="predicted"/>
<name>A0A4Y3KQ79_9CELL</name>
<dbReference type="AlphaFoldDB" id="A0A4Y3KQ79"/>
<organism evidence="1 2">
    <name type="scientific">Cellulomonas gelida</name>
    <dbReference type="NCBI Taxonomy" id="1712"/>
    <lineage>
        <taxon>Bacteria</taxon>
        <taxon>Bacillati</taxon>
        <taxon>Actinomycetota</taxon>
        <taxon>Actinomycetes</taxon>
        <taxon>Micrococcales</taxon>
        <taxon>Cellulomonadaceae</taxon>
        <taxon>Cellulomonas</taxon>
    </lineage>
</organism>
<dbReference type="Pfam" id="PF05402">
    <property type="entry name" value="PqqD"/>
    <property type="match status" value="1"/>
</dbReference>
<accession>A0A4Y3KQ79</accession>
<comment type="caution">
    <text evidence="1">The sequence shown here is derived from an EMBL/GenBank/DDBJ whole genome shotgun (WGS) entry which is preliminary data.</text>
</comment>
<protein>
    <recommendedName>
        <fullName evidence="3">PqqD family protein</fullName>
    </recommendedName>
</protein>
<dbReference type="Gene3D" id="1.10.10.1150">
    <property type="entry name" value="Coenzyme PQQ synthesis protein D (PqqD)"/>
    <property type="match status" value="1"/>
</dbReference>
<dbReference type="Proteomes" id="UP000320461">
    <property type="component" value="Unassembled WGS sequence"/>
</dbReference>
<dbReference type="EMBL" id="BJLQ01000038">
    <property type="protein sequence ID" value="GEA85534.1"/>
    <property type="molecule type" value="Genomic_DNA"/>
</dbReference>
<evidence type="ECO:0000313" key="2">
    <source>
        <dbReference type="Proteomes" id="UP000320461"/>
    </source>
</evidence>